<dbReference type="EMBL" id="CAMXCT010000360">
    <property type="protein sequence ID" value="CAI3977712.1"/>
    <property type="molecule type" value="Genomic_DNA"/>
</dbReference>
<comment type="caution">
    <text evidence="1">The sequence shown here is derived from an EMBL/GenBank/DDBJ whole genome shotgun (WGS) entry which is preliminary data.</text>
</comment>
<organism evidence="1">
    <name type="scientific">Cladocopium goreaui</name>
    <dbReference type="NCBI Taxonomy" id="2562237"/>
    <lineage>
        <taxon>Eukaryota</taxon>
        <taxon>Sar</taxon>
        <taxon>Alveolata</taxon>
        <taxon>Dinophyceae</taxon>
        <taxon>Suessiales</taxon>
        <taxon>Symbiodiniaceae</taxon>
        <taxon>Cladocopium</taxon>
    </lineage>
</organism>
<reference evidence="1" key="1">
    <citation type="submission" date="2022-10" db="EMBL/GenBank/DDBJ databases">
        <authorList>
            <person name="Chen Y."/>
            <person name="Dougan E. K."/>
            <person name="Chan C."/>
            <person name="Rhodes N."/>
            <person name="Thang M."/>
        </authorList>
    </citation>
    <scope>NUCLEOTIDE SEQUENCE</scope>
</reference>
<accession>A0A9P1BQX3</accession>
<sequence>MKKQIQRLLTALPLADCSSDEDNHRVYSSCIFALPLAPEDCKGFERAESPGVSVSWHKVLQQHLLLDELQDGAQALDTADAVPLSCPRRTELLPVRCTRSLMGHPGMADMNPT</sequence>
<dbReference type="EMBL" id="CAMXCT020000360">
    <property type="protein sequence ID" value="CAL1131087.1"/>
    <property type="molecule type" value="Genomic_DNA"/>
</dbReference>
<proteinExistence type="predicted"/>
<evidence type="ECO:0000313" key="1">
    <source>
        <dbReference type="EMBL" id="CAI3977712.1"/>
    </source>
</evidence>
<name>A0A9P1BQX3_9DINO</name>
<dbReference type="Proteomes" id="UP001152797">
    <property type="component" value="Unassembled WGS sequence"/>
</dbReference>
<dbReference type="EMBL" id="CAMXCT030000360">
    <property type="protein sequence ID" value="CAL4765024.1"/>
    <property type="molecule type" value="Genomic_DNA"/>
</dbReference>
<evidence type="ECO:0000313" key="2">
    <source>
        <dbReference type="EMBL" id="CAL1131087.1"/>
    </source>
</evidence>
<protein>
    <submittedName>
        <fullName evidence="1">Uncharacterized protein</fullName>
    </submittedName>
</protein>
<evidence type="ECO:0000313" key="3">
    <source>
        <dbReference type="Proteomes" id="UP001152797"/>
    </source>
</evidence>
<reference evidence="2" key="2">
    <citation type="submission" date="2024-04" db="EMBL/GenBank/DDBJ databases">
        <authorList>
            <person name="Chen Y."/>
            <person name="Shah S."/>
            <person name="Dougan E. K."/>
            <person name="Thang M."/>
            <person name="Chan C."/>
        </authorList>
    </citation>
    <scope>NUCLEOTIDE SEQUENCE [LARGE SCALE GENOMIC DNA]</scope>
</reference>
<dbReference type="AlphaFoldDB" id="A0A9P1BQX3"/>
<gene>
    <name evidence="1" type="ORF">C1SCF055_LOCUS5832</name>
</gene>
<keyword evidence="3" id="KW-1185">Reference proteome</keyword>